<comment type="subcellular location">
    <subcellularLocation>
        <location evidence="1">Cell membrane</location>
        <topology evidence="1">Multi-pass membrane protein</topology>
    </subcellularLocation>
</comment>
<dbReference type="GO" id="GO:0005886">
    <property type="term" value="C:plasma membrane"/>
    <property type="evidence" value="ECO:0007669"/>
    <property type="project" value="UniProtKB-SubCell"/>
</dbReference>
<dbReference type="InterPro" id="IPR006037">
    <property type="entry name" value="RCK_C"/>
</dbReference>
<evidence type="ECO:0000313" key="12">
    <source>
        <dbReference type="Proteomes" id="UP000284731"/>
    </source>
</evidence>
<dbReference type="GO" id="GO:0008324">
    <property type="term" value="F:monoatomic cation transmembrane transporter activity"/>
    <property type="evidence" value="ECO:0007669"/>
    <property type="project" value="InterPro"/>
</dbReference>
<feature type="transmembrane region" description="Helical" evidence="9">
    <location>
        <begin position="256"/>
        <end position="276"/>
    </location>
</feature>
<evidence type="ECO:0000256" key="5">
    <source>
        <dbReference type="ARBA" id="ARBA00022692"/>
    </source>
</evidence>
<evidence type="ECO:0000256" key="3">
    <source>
        <dbReference type="ARBA" id="ARBA00022449"/>
    </source>
</evidence>
<evidence type="ECO:0000313" key="11">
    <source>
        <dbReference type="EMBL" id="RGT55924.1"/>
    </source>
</evidence>
<dbReference type="PANTHER" id="PTHR32507:SF7">
    <property type="entry name" value="K(+)_H(+) ANTIPORTER NHAP2"/>
    <property type="match status" value="1"/>
</dbReference>
<dbReference type="InterPro" id="IPR038770">
    <property type="entry name" value="Na+/solute_symporter_sf"/>
</dbReference>
<evidence type="ECO:0000256" key="9">
    <source>
        <dbReference type="SAM" id="Phobius"/>
    </source>
</evidence>
<dbReference type="Proteomes" id="UP000284731">
    <property type="component" value="Unassembled WGS sequence"/>
</dbReference>
<keyword evidence="2" id="KW-0813">Transport</keyword>
<feature type="transmembrane region" description="Helical" evidence="9">
    <location>
        <begin position="320"/>
        <end position="338"/>
    </location>
</feature>
<evidence type="ECO:0000259" key="10">
    <source>
        <dbReference type="PROSITE" id="PS51202"/>
    </source>
</evidence>
<keyword evidence="5 9" id="KW-0812">Transmembrane</keyword>
<accession>A0A412PEP0</accession>
<name>A0A412PEP0_9FIRM</name>
<dbReference type="Gene3D" id="1.20.1530.20">
    <property type="match status" value="1"/>
</dbReference>
<dbReference type="PANTHER" id="PTHR32507">
    <property type="entry name" value="NA(+)/H(+) ANTIPORTER 1"/>
    <property type="match status" value="1"/>
</dbReference>
<evidence type="ECO:0000256" key="8">
    <source>
        <dbReference type="ARBA" id="ARBA00023136"/>
    </source>
</evidence>
<dbReference type="InterPro" id="IPR036721">
    <property type="entry name" value="RCK_C_sf"/>
</dbReference>
<keyword evidence="4" id="KW-1003">Cell membrane</keyword>
<dbReference type="Pfam" id="PF02080">
    <property type="entry name" value="TrkA_C"/>
    <property type="match status" value="2"/>
</dbReference>
<organism evidence="11 12">
    <name type="scientific">Solobacterium moorei</name>
    <dbReference type="NCBI Taxonomy" id="102148"/>
    <lineage>
        <taxon>Bacteria</taxon>
        <taxon>Bacillati</taxon>
        <taxon>Bacillota</taxon>
        <taxon>Erysipelotrichia</taxon>
        <taxon>Erysipelotrichales</taxon>
        <taxon>Erysipelotrichaceae</taxon>
        <taxon>Solobacterium</taxon>
    </lineage>
</organism>
<comment type="caution">
    <text evidence="11">The sequence shown here is derived from an EMBL/GenBank/DDBJ whole genome shotgun (WGS) entry which is preliminary data.</text>
</comment>
<reference evidence="11 12" key="1">
    <citation type="submission" date="2018-08" db="EMBL/GenBank/DDBJ databases">
        <title>A genome reference for cultivated species of the human gut microbiota.</title>
        <authorList>
            <person name="Zou Y."/>
            <person name="Xue W."/>
            <person name="Luo G."/>
        </authorList>
    </citation>
    <scope>NUCLEOTIDE SEQUENCE [LARGE SCALE GENOMIC DNA]</scope>
    <source>
        <strain evidence="11 12">AF18-46</strain>
    </source>
</reference>
<dbReference type="RefSeq" id="WP_118764537.1">
    <property type="nucleotide sequence ID" value="NZ_CABJCF010000002.1"/>
</dbReference>
<feature type="domain" description="RCK C-terminal" evidence="10">
    <location>
        <begin position="386"/>
        <end position="452"/>
    </location>
</feature>
<feature type="transmembrane region" description="Helical" evidence="9">
    <location>
        <begin position="207"/>
        <end position="224"/>
    </location>
</feature>
<dbReference type="GO" id="GO:0006813">
    <property type="term" value="P:potassium ion transport"/>
    <property type="evidence" value="ECO:0007669"/>
    <property type="project" value="InterPro"/>
</dbReference>
<evidence type="ECO:0000256" key="4">
    <source>
        <dbReference type="ARBA" id="ARBA00022475"/>
    </source>
</evidence>
<dbReference type="GO" id="GO:0015297">
    <property type="term" value="F:antiporter activity"/>
    <property type="evidence" value="ECO:0007669"/>
    <property type="project" value="UniProtKB-KW"/>
</dbReference>
<evidence type="ECO:0000256" key="7">
    <source>
        <dbReference type="ARBA" id="ARBA00023065"/>
    </source>
</evidence>
<proteinExistence type="predicted"/>
<dbReference type="AlphaFoldDB" id="A0A412PEP0"/>
<protein>
    <submittedName>
        <fullName evidence="11">Potassium/proton antiporter</fullName>
    </submittedName>
</protein>
<feature type="transmembrane region" description="Helical" evidence="9">
    <location>
        <begin position="26"/>
        <end position="43"/>
    </location>
</feature>
<keyword evidence="3" id="KW-0050">Antiport</keyword>
<keyword evidence="6 9" id="KW-1133">Transmembrane helix</keyword>
<feature type="transmembrane region" description="Helical" evidence="9">
    <location>
        <begin position="350"/>
        <end position="372"/>
    </location>
</feature>
<dbReference type="GO" id="GO:1902600">
    <property type="term" value="P:proton transmembrane transport"/>
    <property type="evidence" value="ECO:0007669"/>
    <property type="project" value="InterPro"/>
</dbReference>
<feature type="transmembrane region" description="Helical" evidence="9">
    <location>
        <begin position="230"/>
        <end position="249"/>
    </location>
</feature>
<dbReference type="NCBIfam" id="NF003716">
    <property type="entry name" value="PRK05326.1-3"/>
    <property type="match status" value="1"/>
</dbReference>
<dbReference type="InterPro" id="IPR006153">
    <property type="entry name" value="Cation/H_exchanger_TM"/>
</dbReference>
<evidence type="ECO:0000256" key="2">
    <source>
        <dbReference type="ARBA" id="ARBA00022448"/>
    </source>
</evidence>
<feature type="transmembrane region" description="Helical" evidence="9">
    <location>
        <begin position="55"/>
        <end position="72"/>
    </location>
</feature>
<gene>
    <name evidence="11" type="ORF">DWX20_03715</name>
</gene>
<dbReference type="PROSITE" id="PS51202">
    <property type="entry name" value="RCK_C"/>
    <property type="match status" value="2"/>
</dbReference>
<feature type="transmembrane region" description="Helical" evidence="9">
    <location>
        <begin position="78"/>
        <end position="103"/>
    </location>
</feature>
<dbReference type="Gene3D" id="3.30.70.1450">
    <property type="entry name" value="Regulator of K+ conductance, C-terminal domain"/>
    <property type="match status" value="2"/>
</dbReference>
<dbReference type="EMBL" id="QRWX01000002">
    <property type="protein sequence ID" value="RGT55924.1"/>
    <property type="molecule type" value="Genomic_DNA"/>
</dbReference>
<feature type="transmembrane region" description="Helical" evidence="9">
    <location>
        <begin position="282"/>
        <end position="308"/>
    </location>
</feature>
<dbReference type="NCBIfam" id="NF003715">
    <property type="entry name" value="PRK05326.1-2"/>
    <property type="match status" value="1"/>
</dbReference>
<keyword evidence="8 9" id="KW-0472">Membrane</keyword>
<sequence>MFYISVILLAALIAVQIAKKSGIPSLMLFLSLGIVSSLIGFNFNDYQFAENFSKIALLIIIFYGGFGTNWKAGRTVVIESLILSTLGVIFTSLLTGTLIHFILRFGWIESFLIGSIIGSTDYASVSNILSSKNLNLKYNTASLLELESGSNDPMAFTLTCIFLALIKGEQISIGIMLFFQIFWGILIGVIVAYVVRKFMEYTDLQKSGFITVFIIAVVLLSFSISELLNGNGYLTVYILGLILGNQVFIAKKEVTFFFDGVSNIMNILLFFILGLLATPAHILVNLFFAIVIATVLIFIVRPIVVFGLMLPFDLKLNQKWLVSWGGLRGAAAIAFAIMVVNQYKSSPVDIFHIVFGVCLLSSLIQGSSMKWVTEKLHMIDPRNEVLRTFNYYVGKGNITFVKSVVDEGGILAHRQIKDISLDKHLIIAKVIRDDKLLVPNGSLVLKPNDVIVWSGEEYFDPNGQDLIEFTVTEHHAWNHKYIRDLKLPDNKLIISINRNNEIIPATGSTLIQTEDRILLFKGKNTK</sequence>
<evidence type="ECO:0000256" key="1">
    <source>
        <dbReference type="ARBA" id="ARBA00004651"/>
    </source>
</evidence>
<dbReference type="SUPFAM" id="SSF116726">
    <property type="entry name" value="TrkA C-terminal domain-like"/>
    <property type="match status" value="2"/>
</dbReference>
<feature type="domain" description="RCK C-terminal" evidence="10">
    <location>
        <begin position="454"/>
        <end position="526"/>
    </location>
</feature>
<dbReference type="Pfam" id="PF00999">
    <property type="entry name" value="Na_H_Exchanger"/>
    <property type="match status" value="1"/>
</dbReference>
<evidence type="ECO:0000256" key="6">
    <source>
        <dbReference type="ARBA" id="ARBA00022989"/>
    </source>
</evidence>
<feature type="transmembrane region" description="Helical" evidence="9">
    <location>
        <begin position="171"/>
        <end position="195"/>
    </location>
</feature>
<keyword evidence="7" id="KW-0406">Ion transport</keyword>